<protein>
    <submittedName>
        <fullName evidence="1">Uncharacterized protein</fullName>
    </submittedName>
</protein>
<organism evidence="1 2">
    <name type="scientific">Xylanibacter rarus</name>
    <dbReference type="NCBI Taxonomy" id="1676614"/>
    <lineage>
        <taxon>Bacteria</taxon>
        <taxon>Pseudomonadati</taxon>
        <taxon>Bacteroidota</taxon>
        <taxon>Bacteroidia</taxon>
        <taxon>Bacteroidales</taxon>
        <taxon>Prevotellaceae</taxon>
        <taxon>Xylanibacter</taxon>
    </lineage>
</organism>
<evidence type="ECO:0000313" key="1">
    <source>
        <dbReference type="EMBL" id="KOO67692.1"/>
    </source>
</evidence>
<dbReference type="EMBL" id="LFQU01000028">
    <property type="protein sequence ID" value="KOO67692.1"/>
    <property type="molecule type" value="Genomic_DNA"/>
</dbReference>
<dbReference type="RefSeq" id="WP_053398953.1">
    <property type="nucleotide sequence ID" value="NZ_LFQU01000028.1"/>
</dbReference>
<gene>
    <name evidence="1" type="ORF">ACU52_11965</name>
</gene>
<evidence type="ECO:0000313" key="2">
    <source>
        <dbReference type="Proteomes" id="UP000036951"/>
    </source>
</evidence>
<dbReference type="AlphaFoldDB" id="A0A8E1QZS9"/>
<sequence length="86" mass="9710">MKKNQTSYRNTSVSELLSAGSEEERIVAGLKRFGRRAYNETLKQGGEATVLRGNKICRVNGRGDVSVIEELGQTRYRVTQNTYKLK</sequence>
<accession>A0A8E1QZS9</accession>
<reference evidence="1 2" key="1">
    <citation type="submission" date="2015-06" db="EMBL/GenBank/DDBJ databases">
        <title>Prevotella sp. 109, sp. nov., a novel member of the family Prevotellaceae isolated from human faeces.</title>
        <authorList>
            <person name="Shkoporov A.N."/>
            <person name="Chaplin A.V."/>
            <person name="Kafarskaia L.I."/>
            <person name="Efimov B.A."/>
        </authorList>
    </citation>
    <scope>NUCLEOTIDE SEQUENCE [LARGE SCALE GENOMIC DNA]</scope>
    <source>
        <strain evidence="1 2">109</strain>
    </source>
</reference>
<comment type="caution">
    <text evidence="1">The sequence shown here is derived from an EMBL/GenBank/DDBJ whole genome shotgun (WGS) entry which is preliminary data.</text>
</comment>
<proteinExistence type="predicted"/>
<keyword evidence="2" id="KW-1185">Reference proteome</keyword>
<name>A0A8E1QZS9_9BACT</name>
<dbReference type="Proteomes" id="UP000036951">
    <property type="component" value="Unassembled WGS sequence"/>
</dbReference>